<keyword evidence="1" id="KW-0812">Transmembrane</keyword>
<dbReference type="Proteomes" id="UP000680588">
    <property type="component" value="Chromosome"/>
</dbReference>
<keyword evidence="1" id="KW-0472">Membrane</keyword>
<feature type="transmembrane region" description="Helical" evidence="1">
    <location>
        <begin position="14"/>
        <end position="33"/>
    </location>
</feature>
<reference evidence="2" key="1">
    <citation type="submission" date="2021-06" db="EMBL/GenBank/DDBJ databases">
        <title>Novel species in genus Arthrobacter.</title>
        <authorList>
            <person name="Zhang G."/>
        </authorList>
    </citation>
    <scope>NUCLEOTIDE SEQUENCE</scope>
    <source>
        <strain evidence="2">Zg-ZUI122</strain>
    </source>
</reference>
<evidence type="ECO:0000313" key="3">
    <source>
        <dbReference type="Proteomes" id="UP000680588"/>
    </source>
</evidence>
<dbReference type="KEGG" id="asun:KG104_07515"/>
<accession>A0A975S847</accession>
<feature type="transmembrane region" description="Helical" evidence="1">
    <location>
        <begin position="107"/>
        <end position="130"/>
    </location>
</feature>
<evidence type="ECO:0008006" key="4">
    <source>
        <dbReference type="Google" id="ProtNLM"/>
    </source>
</evidence>
<keyword evidence="1" id="KW-1133">Transmembrane helix</keyword>
<evidence type="ECO:0000256" key="1">
    <source>
        <dbReference type="SAM" id="Phobius"/>
    </source>
</evidence>
<sequence length="131" mass="14122">MPETADVMGSILDVLSWAGLAAGLPLVLIGRIIGRRRCVWISTTAEVFEAGGFTGLRWSDREGSPRQSLHTAEQTRGLEPGTEVALHYDACHPGKWGLEEPRKENPVLILGWTLSAVGIASTLGGFILMLL</sequence>
<protein>
    <recommendedName>
        <fullName evidence="4">DUF3592 domain-containing protein</fullName>
    </recommendedName>
</protein>
<organism evidence="2 3">
    <name type="scientific">Arthrobacter sunyaminii</name>
    <dbReference type="NCBI Taxonomy" id="2816859"/>
    <lineage>
        <taxon>Bacteria</taxon>
        <taxon>Bacillati</taxon>
        <taxon>Actinomycetota</taxon>
        <taxon>Actinomycetes</taxon>
        <taxon>Micrococcales</taxon>
        <taxon>Micrococcaceae</taxon>
        <taxon>Arthrobacter</taxon>
    </lineage>
</organism>
<gene>
    <name evidence="2" type="ORF">KG104_07515</name>
</gene>
<dbReference type="RefSeq" id="WP_104054582.1">
    <property type="nucleotide sequence ID" value="NZ_CP076456.1"/>
</dbReference>
<keyword evidence="3" id="KW-1185">Reference proteome</keyword>
<dbReference type="AlphaFoldDB" id="A0A975S847"/>
<dbReference type="EMBL" id="CP076456">
    <property type="protein sequence ID" value="QWQ37563.1"/>
    <property type="molecule type" value="Genomic_DNA"/>
</dbReference>
<name>A0A975S847_9MICC</name>
<proteinExistence type="predicted"/>
<evidence type="ECO:0000313" key="2">
    <source>
        <dbReference type="EMBL" id="QWQ37563.1"/>
    </source>
</evidence>